<evidence type="ECO:0000259" key="9">
    <source>
        <dbReference type="Pfam" id="PF21082"/>
    </source>
</evidence>
<dbReference type="PANTHER" id="PTHR43634">
    <property type="entry name" value="OW CONDUCTANCE MECHANOSENSITIVE CHANNEL"/>
    <property type="match status" value="1"/>
</dbReference>
<dbReference type="PANTHER" id="PTHR43634:SF2">
    <property type="entry name" value="LOW CONDUCTANCE MECHANOSENSITIVE CHANNEL YNAI"/>
    <property type="match status" value="1"/>
</dbReference>
<proteinExistence type="inferred from homology"/>
<name>A0A2S5A3M9_9SPHI</name>
<dbReference type="AlphaFoldDB" id="A0A2S5A3M9"/>
<keyword evidence="11" id="KW-1185">Reference proteome</keyword>
<feature type="transmembrane region" description="Helical" evidence="7">
    <location>
        <begin position="18"/>
        <end position="36"/>
    </location>
</feature>
<keyword evidence="6 7" id="KW-0472">Membrane</keyword>
<reference evidence="10 11" key="1">
    <citation type="submission" date="2018-01" db="EMBL/GenBank/DDBJ databases">
        <authorList>
            <person name="Gaut B.S."/>
            <person name="Morton B.R."/>
            <person name="Clegg M.T."/>
            <person name="Duvall M.R."/>
        </authorList>
    </citation>
    <scope>NUCLEOTIDE SEQUENCE [LARGE SCALE GENOMIC DNA]</scope>
    <source>
        <strain evidence="10 11">HR-AV</strain>
    </source>
</reference>
<comment type="caution">
    <text evidence="10">The sequence shown here is derived from an EMBL/GenBank/DDBJ whole genome shotgun (WGS) entry which is preliminary data.</text>
</comment>
<dbReference type="InterPro" id="IPR011066">
    <property type="entry name" value="MscS_channel_C_sf"/>
</dbReference>
<evidence type="ECO:0000256" key="5">
    <source>
        <dbReference type="ARBA" id="ARBA00022989"/>
    </source>
</evidence>
<evidence type="ECO:0000256" key="6">
    <source>
        <dbReference type="ARBA" id="ARBA00023136"/>
    </source>
</evidence>
<feature type="domain" description="Mechanosensitive ion channel MscS" evidence="8">
    <location>
        <begin position="234"/>
        <end position="299"/>
    </location>
</feature>
<dbReference type="SUPFAM" id="SSF50182">
    <property type="entry name" value="Sm-like ribonucleoproteins"/>
    <property type="match status" value="1"/>
</dbReference>
<dbReference type="SUPFAM" id="SSF82689">
    <property type="entry name" value="Mechanosensitive channel protein MscS (YggB), C-terminal domain"/>
    <property type="match status" value="1"/>
</dbReference>
<evidence type="ECO:0000256" key="3">
    <source>
        <dbReference type="ARBA" id="ARBA00022475"/>
    </source>
</evidence>
<comment type="subcellular location">
    <subcellularLocation>
        <location evidence="1">Cell membrane</location>
        <topology evidence="1">Multi-pass membrane protein</topology>
    </subcellularLocation>
</comment>
<keyword evidence="5 7" id="KW-1133">Transmembrane helix</keyword>
<sequence length="411" mass="45994">MVLVQFLERVYWGNSLNNYIWCAGILFFGLLFKRIISKFLSRLIFRLFERFAGGDTAVKFVELLVRPIELLILFVAIYFSVNQLDHPLNKPIFNRTVVVEQTVKEPVKPIDVAVKTTPAEKKTEQSVQASGEIQVRTYADLVDRLFEFLALGTFFWILLRIIDFIAFVLLKKATENDYKAGLQLVPFTRELVKIIVGSLGFFIIMSVVFNLNVGLIVSGLGIGGLALALAGKETVENLFGAFTIFIDKPFIVGDHVVVGGVEGVVEKVGFRSTRIRTTEKSLVSMPNKRIVDNPMDNLTEKSLRKVKLTLALDYTTTPDQLKKITAEIEAHLRNTKHIDADITVAFEGFGESALIVTASYFVEMIGANDHTKLKESIVYKILEIISSNNAEIAFPTRKVLHESLGGINLTD</sequence>
<dbReference type="InterPro" id="IPR023408">
    <property type="entry name" value="MscS_beta-dom_sf"/>
</dbReference>
<dbReference type="EMBL" id="PQVF01000005">
    <property type="protein sequence ID" value="POY37190.1"/>
    <property type="molecule type" value="Genomic_DNA"/>
</dbReference>
<dbReference type="Pfam" id="PF21082">
    <property type="entry name" value="MS_channel_3rd"/>
    <property type="match status" value="1"/>
</dbReference>
<dbReference type="Gene3D" id="3.30.70.100">
    <property type="match status" value="1"/>
</dbReference>
<keyword evidence="4 7" id="KW-0812">Transmembrane</keyword>
<feature type="transmembrane region" description="Helical" evidence="7">
    <location>
        <begin position="57"/>
        <end position="81"/>
    </location>
</feature>
<dbReference type="Proteomes" id="UP000236893">
    <property type="component" value="Unassembled WGS sequence"/>
</dbReference>
<comment type="similarity">
    <text evidence="2">Belongs to the MscS (TC 1.A.23) family.</text>
</comment>
<dbReference type="SUPFAM" id="SSF82861">
    <property type="entry name" value="Mechanosensitive channel protein MscS (YggB), transmembrane region"/>
    <property type="match status" value="1"/>
</dbReference>
<evidence type="ECO:0000259" key="8">
    <source>
        <dbReference type="Pfam" id="PF00924"/>
    </source>
</evidence>
<evidence type="ECO:0000313" key="10">
    <source>
        <dbReference type="EMBL" id="POY37190.1"/>
    </source>
</evidence>
<dbReference type="Gene3D" id="2.30.30.60">
    <property type="match status" value="1"/>
</dbReference>
<evidence type="ECO:0000256" key="4">
    <source>
        <dbReference type="ARBA" id="ARBA00022692"/>
    </source>
</evidence>
<evidence type="ECO:0000256" key="7">
    <source>
        <dbReference type="SAM" id="Phobius"/>
    </source>
</evidence>
<accession>A0A2S5A3M9</accession>
<dbReference type="InterPro" id="IPR010920">
    <property type="entry name" value="LSM_dom_sf"/>
</dbReference>
<keyword evidence="3" id="KW-1003">Cell membrane</keyword>
<dbReference type="Gene3D" id="1.10.287.1260">
    <property type="match status" value="1"/>
</dbReference>
<dbReference type="InterPro" id="IPR045042">
    <property type="entry name" value="YnaI-like"/>
</dbReference>
<dbReference type="InterPro" id="IPR006685">
    <property type="entry name" value="MscS_channel_2nd"/>
</dbReference>
<gene>
    <name evidence="10" type="ORF">C3K47_09045</name>
</gene>
<dbReference type="GO" id="GO:0005886">
    <property type="term" value="C:plasma membrane"/>
    <property type="evidence" value="ECO:0007669"/>
    <property type="project" value="UniProtKB-SubCell"/>
</dbReference>
<feature type="domain" description="Mechanosensitive ion channel MscS C-terminal" evidence="9">
    <location>
        <begin position="306"/>
        <end position="392"/>
    </location>
</feature>
<evidence type="ECO:0000256" key="2">
    <source>
        <dbReference type="ARBA" id="ARBA00008017"/>
    </source>
</evidence>
<organism evidence="10 11">
    <name type="scientific">Solitalea longa</name>
    <dbReference type="NCBI Taxonomy" id="2079460"/>
    <lineage>
        <taxon>Bacteria</taxon>
        <taxon>Pseudomonadati</taxon>
        <taxon>Bacteroidota</taxon>
        <taxon>Sphingobacteriia</taxon>
        <taxon>Sphingobacteriales</taxon>
        <taxon>Sphingobacteriaceae</taxon>
        <taxon>Solitalea</taxon>
    </lineage>
</organism>
<protein>
    <submittedName>
        <fullName evidence="10">Mechanosensitive ion channel protein MscS</fullName>
    </submittedName>
</protein>
<dbReference type="GO" id="GO:0008381">
    <property type="term" value="F:mechanosensitive monoatomic ion channel activity"/>
    <property type="evidence" value="ECO:0007669"/>
    <property type="project" value="UniProtKB-ARBA"/>
</dbReference>
<dbReference type="OrthoDB" id="9809206at2"/>
<evidence type="ECO:0000313" key="11">
    <source>
        <dbReference type="Proteomes" id="UP000236893"/>
    </source>
</evidence>
<feature type="transmembrane region" description="Helical" evidence="7">
    <location>
        <begin position="148"/>
        <end position="170"/>
    </location>
</feature>
<feature type="transmembrane region" description="Helical" evidence="7">
    <location>
        <begin position="191"/>
        <end position="209"/>
    </location>
</feature>
<dbReference type="InterPro" id="IPR049278">
    <property type="entry name" value="MS_channel_C"/>
</dbReference>
<dbReference type="InterPro" id="IPR011014">
    <property type="entry name" value="MscS_channel_TM-2"/>
</dbReference>
<dbReference type="RefSeq" id="WP_103788800.1">
    <property type="nucleotide sequence ID" value="NZ_PQVF01000005.1"/>
</dbReference>
<dbReference type="Pfam" id="PF00924">
    <property type="entry name" value="MS_channel_2nd"/>
    <property type="match status" value="1"/>
</dbReference>
<evidence type="ECO:0000256" key="1">
    <source>
        <dbReference type="ARBA" id="ARBA00004651"/>
    </source>
</evidence>